<keyword evidence="3" id="KW-0560">Oxidoreductase</keyword>
<dbReference type="AlphaFoldDB" id="A0A8J7P942"/>
<evidence type="ECO:0000259" key="6">
    <source>
        <dbReference type="Pfam" id="PF08240"/>
    </source>
</evidence>
<evidence type="ECO:0000256" key="3">
    <source>
        <dbReference type="ARBA" id="ARBA00023002"/>
    </source>
</evidence>
<feature type="domain" description="Alcohol dehydrogenase-like C-terminal" evidence="5">
    <location>
        <begin position="225"/>
        <end position="361"/>
    </location>
</feature>
<dbReference type="Gene3D" id="3.90.180.10">
    <property type="entry name" value="Medium-chain alcohol dehydrogenases, catalytic domain"/>
    <property type="match status" value="1"/>
</dbReference>
<dbReference type="GO" id="GO:0008270">
    <property type="term" value="F:zinc ion binding"/>
    <property type="evidence" value="ECO:0007669"/>
    <property type="project" value="InterPro"/>
</dbReference>
<comment type="caution">
    <text evidence="7">The sequence shown here is derived from an EMBL/GenBank/DDBJ whole genome shotgun (WGS) entry which is preliminary data.</text>
</comment>
<organism evidence="7 8">
    <name type="scientific">Candidatus Obscuribacter phosphatis</name>
    <dbReference type="NCBI Taxonomy" id="1906157"/>
    <lineage>
        <taxon>Bacteria</taxon>
        <taxon>Bacillati</taxon>
        <taxon>Candidatus Melainabacteria</taxon>
        <taxon>Candidatus Obscuribacterales</taxon>
        <taxon>Candidatus Obscuribacteraceae</taxon>
        <taxon>Candidatus Obscuribacter</taxon>
    </lineage>
</organism>
<evidence type="ECO:0000259" key="5">
    <source>
        <dbReference type="Pfam" id="PF00107"/>
    </source>
</evidence>
<keyword evidence="2 4" id="KW-0862">Zinc</keyword>
<dbReference type="PROSITE" id="PS00059">
    <property type="entry name" value="ADH_ZINC"/>
    <property type="match status" value="1"/>
</dbReference>
<dbReference type="InterPro" id="IPR011032">
    <property type="entry name" value="GroES-like_sf"/>
</dbReference>
<proteinExistence type="inferred from homology"/>
<dbReference type="PANTHER" id="PTHR43401:SF2">
    <property type="entry name" value="L-THREONINE 3-DEHYDROGENASE"/>
    <property type="match status" value="1"/>
</dbReference>
<dbReference type="SUPFAM" id="SSF51735">
    <property type="entry name" value="NAD(P)-binding Rossmann-fold domains"/>
    <property type="match status" value="1"/>
</dbReference>
<dbReference type="InterPro" id="IPR013154">
    <property type="entry name" value="ADH-like_N"/>
</dbReference>
<feature type="domain" description="Alcohol dehydrogenase-like N-terminal" evidence="6">
    <location>
        <begin position="52"/>
        <end position="180"/>
    </location>
</feature>
<dbReference type="InterPro" id="IPR050129">
    <property type="entry name" value="Zn_alcohol_dh"/>
</dbReference>
<dbReference type="PANTHER" id="PTHR43401">
    <property type="entry name" value="L-THREONINE 3-DEHYDROGENASE"/>
    <property type="match status" value="1"/>
</dbReference>
<name>A0A8J7P942_9BACT</name>
<reference evidence="7" key="1">
    <citation type="submission" date="2021-02" db="EMBL/GenBank/DDBJ databases">
        <title>Genome-Resolved Metagenomics of a Microbial Community Performing Photosynthetic Biological Nutrient Removal.</title>
        <authorList>
            <person name="Mcdaniel E.A."/>
        </authorList>
    </citation>
    <scope>NUCLEOTIDE SEQUENCE</scope>
    <source>
        <strain evidence="7">UWPOB_OBS1</strain>
    </source>
</reference>
<sequence>MGIVADGATSTSDAGLTQRGKDNLMKCLVKEDLDKDGLTFVKDHKSPVCRLDEVKIRVLATAVCGTDKSIYTSAQSEGIRNEMRRYVEDGKYAPIVVGHEFCGIVEEVGEAAAAASHSAPEHMRIQKGDYVTAEMHLSCGHCLLCRSGNEHICTSVKVKGVHLDGCFADSVTLPYKNVIMLGKGGDTSQLPPKIGALLDAFGNAVHTVSEADVRGKSVAILGAGPLGLMAALLCRDFGAARIYLTEAADVERRFSLAEEFGVKYCFDVGKGTGELYKAVEKNETGANGVDVVLEMSGSPSAYTDAFKIVRNGGTVILLGIARKPLNNFDIANGVIWKGVTVKGIFGRKMFDTWETMLQLLKTNHNGLQERMDRIICSKTWALEDYSTAFDLLVSGQEMKLVFTP</sequence>
<evidence type="ECO:0000256" key="2">
    <source>
        <dbReference type="ARBA" id="ARBA00022833"/>
    </source>
</evidence>
<comment type="similarity">
    <text evidence="4">Belongs to the zinc-containing alcohol dehydrogenase family.</text>
</comment>
<gene>
    <name evidence="7" type="ORF">J0M35_12460</name>
</gene>
<evidence type="ECO:0000313" key="7">
    <source>
        <dbReference type="EMBL" id="MBN8661171.1"/>
    </source>
</evidence>
<dbReference type="GO" id="GO:0016491">
    <property type="term" value="F:oxidoreductase activity"/>
    <property type="evidence" value="ECO:0007669"/>
    <property type="project" value="UniProtKB-KW"/>
</dbReference>
<dbReference type="Proteomes" id="UP000664277">
    <property type="component" value="Unassembled WGS sequence"/>
</dbReference>
<dbReference type="InterPro" id="IPR036291">
    <property type="entry name" value="NAD(P)-bd_dom_sf"/>
</dbReference>
<evidence type="ECO:0000313" key="8">
    <source>
        <dbReference type="Proteomes" id="UP000664277"/>
    </source>
</evidence>
<evidence type="ECO:0000256" key="1">
    <source>
        <dbReference type="ARBA" id="ARBA00022723"/>
    </source>
</evidence>
<evidence type="ECO:0000256" key="4">
    <source>
        <dbReference type="RuleBase" id="RU361277"/>
    </source>
</evidence>
<dbReference type="Pfam" id="PF00107">
    <property type="entry name" value="ADH_zinc_N"/>
    <property type="match status" value="1"/>
</dbReference>
<dbReference type="Pfam" id="PF08240">
    <property type="entry name" value="ADH_N"/>
    <property type="match status" value="1"/>
</dbReference>
<accession>A0A8J7P942</accession>
<protein>
    <submittedName>
        <fullName evidence="7">Alcohol dehydrogenase catalytic domain-containing protein</fullName>
    </submittedName>
</protein>
<dbReference type="Gene3D" id="3.40.50.720">
    <property type="entry name" value="NAD(P)-binding Rossmann-like Domain"/>
    <property type="match status" value="1"/>
</dbReference>
<keyword evidence="1 4" id="KW-0479">Metal-binding</keyword>
<comment type="cofactor">
    <cofactor evidence="4">
        <name>Zn(2+)</name>
        <dbReference type="ChEBI" id="CHEBI:29105"/>
    </cofactor>
</comment>
<dbReference type="InterPro" id="IPR002328">
    <property type="entry name" value="ADH_Zn_CS"/>
</dbReference>
<dbReference type="SUPFAM" id="SSF50129">
    <property type="entry name" value="GroES-like"/>
    <property type="match status" value="1"/>
</dbReference>
<dbReference type="EMBL" id="JAFLCK010000017">
    <property type="protein sequence ID" value="MBN8661171.1"/>
    <property type="molecule type" value="Genomic_DNA"/>
</dbReference>
<dbReference type="InterPro" id="IPR013149">
    <property type="entry name" value="ADH-like_C"/>
</dbReference>